<proteinExistence type="predicted"/>
<evidence type="ECO:0000313" key="1">
    <source>
        <dbReference type="EMBL" id="PWQ99324.1"/>
    </source>
</evidence>
<name>A0A317CL56_9GAMM</name>
<dbReference type="OrthoDB" id="793940at2"/>
<organism evidence="1 2">
    <name type="scientific">Leucothrix arctica</name>
    <dbReference type="NCBI Taxonomy" id="1481894"/>
    <lineage>
        <taxon>Bacteria</taxon>
        <taxon>Pseudomonadati</taxon>
        <taxon>Pseudomonadota</taxon>
        <taxon>Gammaproteobacteria</taxon>
        <taxon>Thiotrichales</taxon>
        <taxon>Thiotrichaceae</taxon>
        <taxon>Leucothrix</taxon>
    </lineage>
</organism>
<evidence type="ECO:0000313" key="2">
    <source>
        <dbReference type="Proteomes" id="UP000245506"/>
    </source>
</evidence>
<dbReference type="RefSeq" id="WP_109821590.1">
    <property type="nucleotide sequence ID" value="NZ_QGKL01000006.1"/>
</dbReference>
<dbReference type="AlphaFoldDB" id="A0A317CL56"/>
<dbReference type="Proteomes" id="UP000245506">
    <property type="component" value="Unassembled WGS sequence"/>
</dbReference>
<dbReference type="NCBIfam" id="TIGR02710">
    <property type="entry name" value="TIGR02710 family CRISPR-associated CARF protein"/>
    <property type="match status" value="1"/>
</dbReference>
<dbReference type="InterPro" id="IPR014082">
    <property type="entry name" value="CRISPR-assoc_prot_Cas02710"/>
</dbReference>
<dbReference type="InterPro" id="IPR011335">
    <property type="entry name" value="Restrct_endonuc-II-like"/>
</dbReference>
<keyword evidence="2" id="KW-1185">Reference proteome</keyword>
<reference evidence="1 2" key="1">
    <citation type="submission" date="2018-05" db="EMBL/GenBank/DDBJ databases">
        <title>Leucothrix arctica sp. nov., isolated from Arctic seawater.</title>
        <authorList>
            <person name="Choi A."/>
            <person name="Baek K."/>
        </authorList>
    </citation>
    <scope>NUCLEOTIDE SEQUENCE [LARGE SCALE GENOMIC DNA]</scope>
    <source>
        <strain evidence="1 2">IMCC9719</strain>
    </source>
</reference>
<dbReference type="EMBL" id="QGKL01000006">
    <property type="protein sequence ID" value="PWQ99324.1"/>
    <property type="molecule type" value="Genomic_DNA"/>
</dbReference>
<gene>
    <name evidence="1" type="ORF">DKT75_01085</name>
</gene>
<accession>A0A317CL56</accession>
<protein>
    <submittedName>
        <fullName evidence="1">TIGR02710 family CRISPR-associated protein</fullName>
    </submittedName>
</protein>
<dbReference type="Pfam" id="PF09670">
    <property type="entry name" value="Cas_Cas02710"/>
    <property type="match status" value="1"/>
</dbReference>
<dbReference type="Gene3D" id="3.40.50.10770">
    <property type="entry name" value="Hypothetical protein VC1899 like domain (Restriction endonuclease-like)"/>
    <property type="match status" value="1"/>
</dbReference>
<comment type="caution">
    <text evidence="1">The sequence shown here is derived from an EMBL/GenBank/DDBJ whole genome shotgun (WGS) entry which is preliminary data.</text>
</comment>
<dbReference type="SUPFAM" id="SSF52980">
    <property type="entry name" value="Restriction endonuclease-like"/>
    <property type="match status" value="1"/>
</dbReference>
<sequence length="421" mass="47693">MKTLVCTVGGSYQPIVTAVLATKPDFVLFVCSEDDLDTGRSGSYEQITKKGVFLKSNFKDEKPTKANIPSQLEMIDDSFEVLCVHSDDLDDAYSKISQRVSDFVERGDEVLVDYTGGTKSMSAALCLAALDFESVSLQLVTGMRADLNKVSDGTQQAVQASIGRTRFRLKLRQALASWEVYAYDDTILQLAQQSPTYRDDRADLSAVRNLSRAFAAWDRFEHQEAFSIIESYVKRFGVQLIPYLTQLRLITTDSPKKVPVLLFDLWLNAQRRAEQRRFDDATSRAYRLLEWSAQWLLQSQAGIDASNIQDEQIPEGMVIYANSKGIKQTALLDSWQLASIKCSEDVQEYWQENEMRMKDLLSIRNNSILAHGFDPITEAQWSRMLNFIEDGLIPLLTQQAQKQKIKLNKVQLPTELIGLLK</sequence>